<evidence type="ECO:0008006" key="4">
    <source>
        <dbReference type="Google" id="ProtNLM"/>
    </source>
</evidence>
<dbReference type="PANTHER" id="PTHR10285">
    <property type="entry name" value="URIDINE KINASE"/>
    <property type="match status" value="1"/>
</dbReference>
<evidence type="ECO:0000313" key="3">
    <source>
        <dbReference type="EMBL" id="CAD9064694.1"/>
    </source>
</evidence>
<feature type="region of interest" description="Disordered" evidence="1">
    <location>
        <begin position="33"/>
        <end position="54"/>
    </location>
</feature>
<dbReference type="AlphaFoldDB" id="A0A7S1P7V9"/>
<dbReference type="Gene3D" id="3.40.50.300">
    <property type="entry name" value="P-loop containing nucleotide triphosphate hydrolases"/>
    <property type="match status" value="1"/>
</dbReference>
<evidence type="ECO:0000256" key="1">
    <source>
        <dbReference type="SAM" id="MobiDB-lite"/>
    </source>
</evidence>
<keyword evidence="2" id="KW-0732">Signal</keyword>
<protein>
    <recommendedName>
        <fullName evidence="4">Phosphoribulokinase/uridine kinase domain-containing protein</fullName>
    </recommendedName>
</protein>
<accession>A0A7S1P7V9</accession>
<feature type="chain" id="PRO_5031554983" description="Phosphoribulokinase/uridine kinase domain-containing protein" evidence="2">
    <location>
        <begin position="28"/>
        <end position="474"/>
    </location>
</feature>
<reference evidence="3" key="1">
    <citation type="submission" date="2021-01" db="EMBL/GenBank/DDBJ databases">
        <authorList>
            <person name="Corre E."/>
            <person name="Pelletier E."/>
            <person name="Niang G."/>
            <person name="Scheremetjew M."/>
            <person name="Finn R."/>
            <person name="Kale V."/>
            <person name="Holt S."/>
            <person name="Cochrane G."/>
            <person name="Meng A."/>
            <person name="Brown T."/>
            <person name="Cohen L."/>
        </authorList>
    </citation>
    <scope>NUCLEOTIDE SEQUENCE</scope>
    <source>
        <strain evidence="3">CCMP3346</strain>
    </source>
</reference>
<dbReference type="EMBL" id="HBGB01033518">
    <property type="protein sequence ID" value="CAD9064694.1"/>
    <property type="molecule type" value="Transcribed_RNA"/>
</dbReference>
<organism evidence="3">
    <name type="scientific">Vitrella brassicaformis</name>
    <dbReference type="NCBI Taxonomy" id="1169539"/>
    <lineage>
        <taxon>Eukaryota</taxon>
        <taxon>Sar</taxon>
        <taxon>Alveolata</taxon>
        <taxon>Colpodellida</taxon>
        <taxon>Vitrellaceae</taxon>
        <taxon>Vitrella</taxon>
    </lineage>
</organism>
<dbReference type="SUPFAM" id="SSF52540">
    <property type="entry name" value="P-loop containing nucleoside triphosphate hydrolases"/>
    <property type="match status" value="1"/>
</dbReference>
<dbReference type="InterPro" id="IPR027417">
    <property type="entry name" value="P-loop_NTPase"/>
</dbReference>
<feature type="signal peptide" evidence="2">
    <location>
        <begin position="1"/>
        <end position="27"/>
    </location>
</feature>
<name>A0A7S1P7V9_9ALVE</name>
<gene>
    <name evidence="3" type="ORF">VBRA1451_LOCUS19764</name>
</gene>
<sequence length="474" mass="52700">MGGSFCVKMLWFAGLALLAACIRCASTEVRPSFTPPSRPSRIGKSMGHQSPEIRGTPFPGKMDAAFGWLMEDHDTAPKPYAYRRLTRSRSSTIDTVAEPLNTYSSTAVRSYIEEGPLFHLVAPTVGSLTDELPQWMDRGKLLSDDLGYEWSALSTAQAARIFHYYLPVYFWIHSFCKRKREAGGLQMTAAPAAPAPSGGDVGTAGRPMKGEGALLVGFSAPQGCGKTTLVTFLKTLFEQEGLTCTVVSIDDFYLTGEEQEQLARAYPDNPLLRYRGNAGSHDLPLGRDTLMRLQSAKKGTSVAVPRYDKSLREGRGDRAPQGQWPTVEGPVDVVLCEGWMFGFPPLSDDDPALDGDPNLQLVNRLLRGYEQWDELMDAWIAIQIGDPKWVYDWRLEQEQAMKSSGKPGMTDQQVGDFVDRFMPAYRAYLPHVYSNGWKADRPVLRVQIDKSRSPIPLADTPTPQLLKQYFNKEV</sequence>
<evidence type="ECO:0000256" key="2">
    <source>
        <dbReference type="SAM" id="SignalP"/>
    </source>
</evidence>
<proteinExistence type="predicted"/>